<dbReference type="AlphaFoldDB" id="A0A7W5FUF1"/>
<keyword evidence="3" id="KW-1185">Reference proteome</keyword>
<sequence length="170" mass="18400">MNKHADQLGPATREHILAITRAGVTRAEATGFFRVALGLCYLASLMTQEAIDFKALDKDVNRFIYQSIGPGHSITSILQYMSGEKVIRVVDSPRFLRAFAEHFPAVPVDSIPFLLGLNLGVAKDLSGIDVRGPVADWIERQRLLREAREEQAAAARAAGGDDESGAAPGL</sequence>
<dbReference type="Proteomes" id="UP000541535">
    <property type="component" value="Unassembled WGS sequence"/>
</dbReference>
<name>A0A7W5FUF1_9BURK</name>
<evidence type="ECO:0000313" key="2">
    <source>
        <dbReference type="EMBL" id="MBB3119093.1"/>
    </source>
</evidence>
<evidence type="ECO:0000256" key="1">
    <source>
        <dbReference type="SAM" id="MobiDB-lite"/>
    </source>
</evidence>
<gene>
    <name evidence="2" type="ORF">FHS03_002144</name>
</gene>
<evidence type="ECO:0000313" key="3">
    <source>
        <dbReference type="Proteomes" id="UP000541535"/>
    </source>
</evidence>
<organism evidence="2 3">
    <name type="scientific">Pseudoduganella violacea</name>
    <dbReference type="NCBI Taxonomy" id="1715466"/>
    <lineage>
        <taxon>Bacteria</taxon>
        <taxon>Pseudomonadati</taxon>
        <taxon>Pseudomonadota</taxon>
        <taxon>Betaproteobacteria</taxon>
        <taxon>Burkholderiales</taxon>
        <taxon>Oxalobacteraceae</taxon>
        <taxon>Telluria group</taxon>
        <taxon>Pseudoduganella</taxon>
    </lineage>
</organism>
<dbReference type="EMBL" id="JACHXD010000005">
    <property type="protein sequence ID" value="MBB3119093.1"/>
    <property type="molecule type" value="Genomic_DNA"/>
</dbReference>
<feature type="region of interest" description="Disordered" evidence="1">
    <location>
        <begin position="151"/>
        <end position="170"/>
    </location>
</feature>
<proteinExistence type="predicted"/>
<protein>
    <submittedName>
        <fullName evidence="2">Uncharacterized protein</fullName>
    </submittedName>
</protein>
<accession>A0A7W5FUF1</accession>
<comment type="caution">
    <text evidence="2">The sequence shown here is derived from an EMBL/GenBank/DDBJ whole genome shotgun (WGS) entry which is preliminary data.</text>
</comment>
<dbReference type="RefSeq" id="WP_229426154.1">
    <property type="nucleotide sequence ID" value="NZ_JACHXD010000005.1"/>
</dbReference>
<reference evidence="2 3" key="1">
    <citation type="submission" date="2020-08" db="EMBL/GenBank/DDBJ databases">
        <title>Genomic Encyclopedia of Type Strains, Phase III (KMG-III): the genomes of soil and plant-associated and newly described type strains.</title>
        <authorList>
            <person name="Whitman W."/>
        </authorList>
    </citation>
    <scope>NUCLEOTIDE SEQUENCE [LARGE SCALE GENOMIC DNA]</scope>
    <source>
        <strain evidence="2 3">CECT 8897</strain>
    </source>
</reference>